<dbReference type="PANTHER" id="PTHR42788">
    <property type="entry name" value="TAURINE IMPORT ATP-BINDING PROTEIN-RELATED"/>
    <property type="match status" value="1"/>
</dbReference>
<evidence type="ECO:0000313" key="9">
    <source>
        <dbReference type="Proteomes" id="UP000001192"/>
    </source>
</evidence>
<dbReference type="GO" id="GO:0016887">
    <property type="term" value="F:ATP hydrolysis activity"/>
    <property type="evidence" value="ECO:0007669"/>
    <property type="project" value="InterPro"/>
</dbReference>
<evidence type="ECO:0000313" key="8">
    <source>
        <dbReference type="EMBL" id="ACC70145.1"/>
    </source>
</evidence>
<protein>
    <submittedName>
        <fullName evidence="8">ABC transporter related</fullName>
    </submittedName>
</protein>
<evidence type="ECO:0000256" key="4">
    <source>
        <dbReference type="ARBA" id="ARBA00022519"/>
    </source>
</evidence>
<dbReference type="HOGENOM" id="CLU_000604_1_22_4"/>
<comment type="similarity">
    <text evidence="1">Belongs to the ABC transporter superfamily.</text>
</comment>
<evidence type="ECO:0000256" key="6">
    <source>
        <dbReference type="ARBA" id="ARBA00022840"/>
    </source>
</evidence>
<keyword evidence="4" id="KW-0472">Membrane</keyword>
<feature type="domain" description="ABC transporter" evidence="7">
    <location>
        <begin position="6"/>
        <end position="240"/>
    </location>
</feature>
<dbReference type="AlphaFoldDB" id="B2JG63"/>
<keyword evidence="9" id="KW-1185">Reference proteome</keyword>
<dbReference type="STRING" id="391038.Bphy_0956"/>
<evidence type="ECO:0000256" key="5">
    <source>
        <dbReference type="ARBA" id="ARBA00022741"/>
    </source>
</evidence>
<evidence type="ECO:0000259" key="7">
    <source>
        <dbReference type="PROSITE" id="PS50893"/>
    </source>
</evidence>
<dbReference type="InterPro" id="IPR050166">
    <property type="entry name" value="ABC_transporter_ATP-bind"/>
</dbReference>
<dbReference type="RefSeq" id="WP_012400362.1">
    <property type="nucleotide sequence ID" value="NC_010622.1"/>
</dbReference>
<dbReference type="GO" id="GO:0005524">
    <property type="term" value="F:ATP binding"/>
    <property type="evidence" value="ECO:0007669"/>
    <property type="project" value="UniProtKB-KW"/>
</dbReference>
<keyword evidence="4" id="KW-0997">Cell inner membrane</keyword>
<evidence type="ECO:0000256" key="1">
    <source>
        <dbReference type="ARBA" id="ARBA00005417"/>
    </source>
</evidence>
<dbReference type="KEGG" id="bph:Bphy_0956"/>
<dbReference type="PROSITE" id="PS50893">
    <property type="entry name" value="ABC_TRANSPORTER_2"/>
    <property type="match status" value="1"/>
</dbReference>
<dbReference type="InterPro" id="IPR027417">
    <property type="entry name" value="P-loop_NTPase"/>
</dbReference>
<dbReference type="SMART" id="SM00382">
    <property type="entry name" value="AAA"/>
    <property type="match status" value="1"/>
</dbReference>
<accession>B2JG63</accession>
<name>B2JG63_PARP8</name>
<evidence type="ECO:0000256" key="3">
    <source>
        <dbReference type="ARBA" id="ARBA00022475"/>
    </source>
</evidence>
<dbReference type="Pfam" id="PF00005">
    <property type="entry name" value="ABC_tran"/>
    <property type="match status" value="1"/>
</dbReference>
<dbReference type="EMBL" id="CP001043">
    <property type="protein sequence ID" value="ACC70145.1"/>
    <property type="molecule type" value="Genomic_DNA"/>
</dbReference>
<keyword evidence="2" id="KW-0813">Transport</keyword>
<sequence length="274" mass="30180">MTVAALALENITCTFASRDKRGQRYTAVRDTTLRIAPGEFVSVVGPTGCGKSTLLNVGAGLLEPSSGSVTVFGETLKGINRRAGYMFQADALMPWRAALDNVMAGLSFHDVPRAEARARAEEWLKRVGLGGFGDRYPHQLSGGMRKRVAMAQTLILDPDIILMDEPFSALDIQTRQLMENELLDLWAAKRKAVLFITHDLDEAIAMSDRVVVLSAGPGTRPIGEFKIDLPRPRDVAEVRTHPRFVELHAQIWSVLRDEVLKGYQQQLTVAPEGN</sequence>
<proteinExistence type="inferred from homology"/>
<dbReference type="CDD" id="cd03293">
    <property type="entry name" value="ABC_NrtD_SsuB_transporters"/>
    <property type="match status" value="1"/>
</dbReference>
<dbReference type="eggNOG" id="COG1116">
    <property type="taxonomic scope" value="Bacteria"/>
</dbReference>
<dbReference type="Gene3D" id="3.40.50.300">
    <property type="entry name" value="P-loop containing nucleotide triphosphate hydrolases"/>
    <property type="match status" value="1"/>
</dbReference>
<keyword evidence="5" id="KW-0547">Nucleotide-binding</keyword>
<dbReference type="Proteomes" id="UP000001192">
    <property type="component" value="Chromosome 1"/>
</dbReference>
<dbReference type="InterPro" id="IPR017871">
    <property type="entry name" value="ABC_transporter-like_CS"/>
</dbReference>
<evidence type="ECO:0000256" key="2">
    <source>
        <dbReference type="ARBA" id="ARBA00022448"/>
    </source>
</evidence>
<gene>
    <name evidence="8" type="ordered locus">Bphy_0956</name>
</gene>
<dbReference type="InterPro" id="IPR003593">
    <property type="entry name" value="AAA+_ATPase"/>
</dbReference>
<dbReference type="PROSITE" id="PS00211">
    <property type="entry name" value="ABC_TRANSPORTER_1"/>
    <property type="match status" value="1"/>
</dbReference>
<organism evidence="8 9">
    <name type="scientific">Paraburkholderia phymatum (strain DSM 17167 / CIP 108236 / LMG 21445 / STM815)</name>
    <name type="common">Burkholderia phymatum</name>
    <dbReference type="NCBI Taxonomy" id="391038"/>
    <lineage>
        <taxon>Bacteria</taxon>
        <taxon>Pseudomonadati</taxon>
        <taxon>Pseudomonadota</taxon>
        <taxon>Betaproteobacteria</taxon>
        <taxon>Burkholderiales</taxon>
        <taxon>Burkholderiaceae</taxon>
        <taxon>Paraburkholderia</taxon>
    </lineage>
</organism>
<reference evidence="9" key="1">
    <citation type="journal article" date="2014" name="Stand. Genomic Sci.">
        <title>Complete genome sequence of Burkholderia phymatum STM815(T), a broad host range and efficient nitrogen-fixing symbiont of Mimosa species.</title>
        <authorList>
            <person name="Moulin L."/>
            <person name="Klonowska A."/>
            <person name="Caroline B."/>
            <person name="Booth K."/>
            <person name="Vriezen J.A."/>
            <person name="Melkonian R."/>
            <person name="James E.K."/>
            <person name="Young J.P."/>
            <person name="Bena G."/>
            <person name="Hauser L."/>
            <person name="Land M."/>
            <person name="Kyrpides N."/>
            <person name="Bruce D."/>
            <person name="Chain P."/>
            <person name="Copeland A."/>
            <person name="Pitluck S."/>
            <person name="Woyke T."/>
            <person name="Lizotte-Waniewski M."/>
            <person name="Bristow J."/>
            <person name="Riley M."/>
        </authorList>
    </citation>
    <scope>NUCLEOTIDE SEQUENCE [LARGE SCALE GENOMIC DNA]</scope>
    <source>
        <strain evidence="9">DSM 17167 / CIP 108236 / LMG 21445 / STM815</strain>
    </source>
</reference>
<dbReference type="OrthoDB" id="9783039at2"/>
<dbReference type="InterPro" id="IPR003439">
    <property type="entry name" value="ABC_transporter-like_ATP-bd"/>
</dbReference>
<dbReference type="PANTHER" id="PTHR42788:SF13">
    <property type="entry name" value="ALIPHATIC SULFONATES IMPORT ATP-BINDING PROTEIN SSUB"/>
    <property type="match status" value="1"/>
</dbReference>
<keyword evidence="6" id="KW-0067">ATP-binding</keyword>
<dbReference type="SUPFAM" id="SSF52540">
    <property type="entry name" value="P-loop containing nucleoside triphosphate hydrolases"/>
    <property type="match status" value="1"/>
</dbReference>
<keyword evidence="3" id="KW-1003">Cell membrane</keyword>